<comment type="caution">
    <text evidence="2">The sequence shown here is derived from an EMBL/GenBank/DDBJ whole genome shotgun (WGS) entry which is preliminary data.</text>
</comment>
<keyword evidence="1" id="KW-1133">Transmembrane helix</keyword>
<feature type="transmembrane region" description="Helical" evidence="1">
    <location>
        <begin position="49"/>
        <end position="68"/>
    </location>
</feature>
<dbReference type="RefSeq" id="WP_326090553.1">
    <property type="nucleotide sequence ID" value="NZ_JARLKZ010000020.1"/>
</dbReference>
<keyword evidence="1" id="KW-0472">Membrane</keyword>
<proteinExistence type="predicted"/>
<dbReference type="EMBL" id="JARLKZ010000020">
    <property type="protein sequence ID" value="MEC0242786.1"/>
    <property type="molecule type" value="Genomic_DNA"/>
</dbReference>
<name>A0ABU6GWM6_9BACL</name>
<feature type="transmembrane region" description="Helical" evidence="1">
    <location>
        <begin position="6"/>
        <end position="28"/>
    </location>
</feature>
<sequence length="189" mass="21939">MISVFYRVGLYVSSFFPLYILLVVNNYTSLSSWEKIKKILAFENATGSAFWFMLLGLMMFSIMSLSIITNVSLSEKHEFDGISKTEDNLLDYVVTYLVPLLSIDITKLNSLLVNAGLFLLLGFIYVKNNFVYLNPLFLFFGYNIFKTSKEEIIISNFDIYDLKNMEKQRLKCRVLGYKIFLVRRQGQDS</sequence>
<protein>
    <submittedName>
        <fullName evidence="2">Uncharacterized protein</fullName>
    </submittedName>
</protein>
<keyword evidence="1" id="KW-0812">Transmembrane</keyword>
<evidence type="ECO:0000256" key="1">
    <source>
        <dbReference type="SAM" id="Phobius"/>
    </source>
</evidence>
<keyword evidence="3" id="KW-1185">Reference proteome</keyword>
<gene>
    <name evidence="2" type="ORF">P4H66_23525</name>
</gene>
<reference evidence="2 3" key="1">
    <citation type="submission" date="2023-03" db="EMBL/GenBank/DDBJ databases">
        <title>Bacillus Genome Sequencing.</title>
        <authorList>
            <person name="Dunlap C."/>
        </authorList>
    </citation>
    <scope>NUCLEOTIDE SEQUENCE [LARGE SCALE GENOMIC DNA]</scope>
    <source>
        <strain evidence="2 3">BD-525</strain>
    </source>
</reference>
<organism evidence="2 3">
    <name type="scientific">Paenibacillus dokdonensis</name>
    <dbReference type="NCBI Taxonomy" id="2567944"/>
    <lineage>
        <taxon>Bacteria</taxon>
        <taxon>Bacillati</taxon>
        <taxon>Bacillota</taxon>
        <taxon>Bacilli</taxon>
        <taxon>Bacillales</taxon>
        <taxon>Paenibacillaceae</taxon>
        <taxon>Paenibacillus</taxon>
    </lineage>
</organism>
<evidence type="ECO:0000313" key="3">
    <source>
        <dbReference type="Proteomes" id="UP001344632"/>
    </source>
</evidence>
<accession>A0ABU6GWM6</accession>
<dbReference type="Proteomes" id="UP001344632">
    <property type="component" value="Unassembled WGS sequence"/>
</dbReference>
<evidence type="ECO:0000313" key="2">
    <source>
        <dbReference type="EMBL" id="MEC0242786.1"/>
    </source>
</evidence>